<organism evidence="1 2">
    <name type="scientific">Chlamydomonas eustigma</name>
    <dbReference type="NCBI Taxonomy" id="1157962"/>
    <lineage>
        <taxon>Eukaryota</taxon>
        <taxon>Viridiplantae</taxon>
        <taxon>Chlorophyta</taxon>
        <taxon>core chlorophytes</taxon>
        <taxon>Chlorophyceae</taxon>
        <taxon>CS clade</taxon>
        <taxon>Chlamydomonadales</taxon>
        <taxon>Chlamydomonadaceae</taxon>
        <taxon>Chlamydomonas</taxon>
    </lineage>
</organism>
<protein>
    <submittedName>
        <fullName evidence="1">Uncharacterized protein</fullName>
    </submittedName>
</protein>
<evidence type="ECO:0000313" key="2">
    <source>
        <dbReference type="Proteomes" id="UP000232323"/>
    </source>
</evidence>
<name>A0A250XRH2_9CHLO</name>
<gene>
    <name evidence="1" type="ORF">CEUSTIGMA_g13091.t1</name>
</gene>
<dbReference type="EMBL" id="BEGY01000184">
    <property type="protein sequence ID" value="GAX85677.1"/>
    <property type="molecule type" value="Genomic_DNA"/>
</dbReference>
<accession>A0A250XRH2</accession>
<reference evidence="1 2" key="1">
    <citation type="submission" date="2017-08" db="EMBL/GenBank/DDBJ databases">
        <title>Acidophilic green algal genome provides insights into adaptation to an acidic environment.</title>
        <authorList>
            <person name="Hirooka S."/>
            <person name="Hirose Y."/>
            <person name="Kanesaki Y."/>
            <person name="Higuchi S."/>
            <person name="Fujiwara T."/>
            <person name="Onuma R."/>
            <person name="Era A."/>
            <person name="Ohbayashi R."/>
            <person name="Uzuka A."/>
            <person name="Nozaki H."/>
            <person name="Yoshikawa H."/>
            <person name="Miyagishima S.Y."/>
        </authorList>
    </citation>
    <scope>NUCLEOTIDE SEQUENCE [LARGE SCALE GENOMIC DNA]</scope>
    <source>
        <strain evidence="1 2">NIES-2499</strain>
    </source>
</reference>
<proteinExistence type="predicted"/>
<evidence type="ECO:0000313" key="1">
    <source>
        <dbReference type="EMBL" id="GAX85677.1"/>
    </source>
</evidence>
<dbReference type="Proteomes" id="UP000232323">
    <property type="component" value="Unassembled WGS sequence"/>
</dbReference>
<sequence>MDPPCIYNANPLFVGVFAKIWKICGGAVGADVVVVVGDVVVEVGDVEVGVVEVGVVEVGDVEVGVVEVGVVEVGDVEVGVVEVGVVEVGDVEVGVVEVGVVEPAGFENPGELEKYRSQLLLSEDEALLLSMADDGTRLCHRFPDPGYDAGSRAVA</sequence>
<dbReference type="AlphaFoldDB" id="A0A250XRH2"/>
<comment type="caution">
    <text evidence="1">The sequence shown here is derived from an EMBL/GenBank/DDBJ whole genome shotgun (WGS) entry which is preliminary data.</text>
</comment>
<keyword evidence="2" id="KW-1185">Reference proteome</keyword>